<organism evidence="3 5">
    <name type="scientific">Burkholderia latens</name>
    <dbReference type="NCBI Taxonomy" id="488446"/>
    <lineage>
        <taxon>Bacteria</taxon>
        <taxon>Pseudomonadati</taxon>
        <taxon>Pseudomonadota</taxon>
        <taxon>Betaproteobacteria</taxon>
        <taxon>Burkholderiales</taxon>
        <taxon>Burkholderiaceae</taxon>
        <taxon>Burkholderia</taxon>
        <taxon>Burkholderia cepacia complex</taxon>
    </lineage>
</organism>
<feature type="transmembrane region" description="Helical" evidence="1">
    <location>
        <begin position="213"/>
        <end position="236"/>
    </location>
</feature>
<dbReference type="PANTHER" id="PTHR12879:SF8">
    <property type="entry name" value="SPHINGOLIPID DELTA(4)-DESATURASE DES1"/>
    <property type="match status" value="1"/>
</dbReference>
<evidence type="ECO:0000256" key="1">
    <source>
        <dbReference type="SAM" id="Phobius"/>
    </source>
</evidence>
<accession>A0A6H9SQI3</accession>
<reference evidence="3 5" key="1">
    <citation type="submission" date="2019-09" db="EMBL/GenBank/DDBJ databases">
        <title>Draft genome sequences of 48 bacterial type strains from the CCUG.</title>
        <authorList>
            <person name="Tunovic T."/>
            <person name="Pineiro-Iglesias B."/>
            <person name="Unosson C."/>
            <person name="Inganas E."/>
            <person name="Ohlen M."/>
            <person name="Cardew S."/>
            <person name="Jensie-Markopoulos S."/>
            <person name="Salva-Serra F."/>
            <person name="Jaen-Luchoro D."/>
            <person name="Karlsson R."/>
            <person name="Svensson-Stadler L."/>
            <person name="Chun J."/>
            <person name="Moore E."/>
        </authorList>
    </citation>
    <scope>NUCLEOTIDE SEQUENCE [LARGE SCALE GENOMIC DNA]</scope>
    <source>
        <strain evidence="3 5">CCUG 54555</strain>
    </source>
</reference>
<dbReference type="GO" id="GO:0046513">
    <property type="term" value="P:ceramide biosynthetic process"/>
    <property type="evidence" value="ECO:0007669"/>
    <property type="project" value="TreeGrafter"/>
</dbReference>
<proteinExistence type="predicted"/>
<dbReference type="PANTHER" id="PTHR12879">
    <property type="entry name" value="SPHINGOLIPID DELTA 4 DESATURASE/C-4 HYDROXYLASE PROTEIN DES2"/>
    <property type="match status" value="1"/>
</dbReference>
<gene>
    <name evidence="4" type="ORF">BLA24064_04043</name>
    <name evidence="3" type="ORF">F7R21_08515</name>
</gene>
<dbReference type="Proteomes" id="UP000430232">
    <property type="component" value="Unassembled WGS sequence"/>
</dbReference>
<keyword evidence="1" id="KW-1133">Transmembrane helix</keyword>
<dbReference type="EMBL" id="VZOJ01000015">
    <property type="protein sequence ID" value="KAB0643206.1"/>
    <property type="molecule type" value="Genomic_DNA"/>
</dbReference>
<sequence>MTIEATLDGNVAFSRLKLPRHFHRISSVATILYVAHALAFFLIPAAVAFAVVDIPASAPARIAMAIVLGVIAGHGMHLLTFVGHEGMHTNLHRNKYVSAALALVCSSLVPGFLIVGFSMTHWKHHRFTGQDIDPDVQIYSQYRTFWSRFFLARSKGVRIYTKNAVRMAAGLPWPENTRLPFSQREMRWIARINIALNLCAVTAYGFIWHRSLWLGFTVMLIPYIGVYVFSTIRAYIEHTDTVPGRYRDSRSYTSPIYTALFFGSNFHLEHHQYPAVPCYRLPALHAYLASHGLLEAAGAPVERSFVGALRYTTGRFQYPCVNLQSATDEFLERMADGRLDRDAAAMDASDGDALVAVMRK</sequence>
<feature type="transmembrane region" description="Helical" evidence="1">
    <location>
        <begin position="188"/>
        <end position="207"/>
    </location>
</feature>
<dbReference type="GeneID" id="99791321"/>
<evidence type="ECO:0000259" key="2">
    <source>
        <dbReference type="Pfam" id="PF00487"/>
    </source>
</evidence>
<feature type="transmembrane region" description="Helical" evidence="1">
    <location>
        <begin position="96"/>
        <end position="117"/>
    </location>
</feature>
<dbReference type="Pfam" id="PF00487">
    <property type="entry name" value="FA_desaturase"/>
    <property type="match status" value="1"/>
</dbReference>
<dbReference type="GO" id="GO:0042284">
    <property type="term" value="F:sphingolipid delta-4 desaturase activity"/>
    <property type="evidence" value="ECO:0007669"/>
    <property type="project" value="TreeGrafter"/>
</dbReference>
<reference evidence="4 6" key="2">
    <citation type="submission" date="2019-09" db="EMBL/GenBank/DDBJ databases">
        <authorList>
            <person name="Depoorter E."/>
        </authorList>
    </citation>
    <scope>NUCLEOTIDE SEQUENCE [LARGE SCALE GENOMIC DNA]</scope>
    <source>
        <strain evidence="4">LMG 24064</strain>
    </source>
</reference>
<dbReference type="Proteomes" id="UP000494222">
    <property type="component" value="Unassembled WGS sequence"/>
</dbReference>
<feature type="domain" description="Fatty acid desaturase" evidence="2">
    <location>
        <begin position="64"/>
        <end position="290"/>
    </location>
</feature>
<evidence type="ECO:0000313" key="3">
    <source>
        <dbReference type="EMBL" id="KAB0643206.1"/>
    </source>
</evidence>
<feature type="transmembrane region" description="Helical" evidence="1">
    <location>
        <begin position="62"/>
        <end position="84"/>
    </location>
</feature>
<dbReference type="InterPro" id="IPR005804">
    <property type="entry name" value="FA_desaturase_dom"/>
</dbReference>
<keyword evidence="1" id="KW-0472">Membrane</keyword>
<dbReference type="OrthoDB" id="9800167at2"/>
<name>A0A6H9SQI3_9BURK</name>
<dbReference type="AlphaFoldDB" id="A0A6H9SQI3"/>
<dbReference type="GO" id="GO:0016020">
    <property type="term" value="C:membrane"/>
    <property type="evidence" value="ECO:0007669"/>
    <property type="project" value="GOC"/>
</dbReference>
<evidence type="ECO:0000313" key="4">
    <source>
        <dbReference type="EMBL" id="VWB85541.1"/>
    </source>
</evidence>
<dbReference type="RefSeq" id="WP_151063852.1">
    <property type="nucleotide sequence ID" value="NZ_CABVPL010000032.1"/>
</dbReference>
<keyword evidence="1" id="KW-0812">Transmembrane</keyword>
<feature type="transmembrane region" description="Helical" evidence="1">
    <location>
        <begin position="25"/>
        <end position="50"/>
    </location>
</feature>
<evidence type="ECO:0000313" key="5">
    <source>
        <dbReference type="Proteomes" id="UP000430232"/>
    </source>
</evidence>
<dbReference type="EMBL" id="CABVPL010000032">
    <property type="protein sequence ID" value="VWB85541.1"/>
    <property type="molecule type" value="Genomic_DNA"/>
</dbReference>
<protein>
    <submittedName>
        <fullName evidence="3">Fatty acid desaturase</fullName>
    </submittedName>
</protein>
<keyword evidence="5" id="KW-1185">Reference proteome</keyword>
<evidence type="ECO:0000313" key="6">
    <source>
        <dbReference type="Proteomes" id="UP000494222"/>
    </source>
</evidence>